<evidence type="ECO:0000256" key="1">
    <source>
        <dbReference type="SAM" id="MobiDB-lite"/>
    </source>
</evidence>
<evidence type="ECO:0000313" key="3">
    <source>
        <dbReference type="Proteomes" id="UP000274429"/>
    </source>
</evidence>
<dbReference type="EMBL" id="UYWX01023796">
    <property type="protein sequence ID" value="VDM36350.1"/>
    <property type="molecule type" value="Genomic_DNA"/>
</dbReference>
<feature type="compositionally biased region" description="Polar residues" evidence="1">
    <location>
        <begin position="128"/>
        <end position="139"/>
    </location>
</feature>
<protein>
    <submittedName>
        <fullName evidence="2">Uncharacterized protein</fullName>
    </submittedName>
</protein>
<feature type="compositionally biased region" description="Polar residues" evidence="1">
    <location>
        <begin position="57"/>
        <end position="66"/>
    </location>
</feature>
<dbReference type="Proteomes" id="UP000274429">
    <property type="component" value="Unassembled WGS sequence"/>
</dbReference>
<reference evidence="2 3" key="1">
    <citation type="submission" date="2018-11" db="EMBL/GenBank/DDBJ databases">
        <authorList>
            <consortium name="Pathogen Informatics"/>
        </authorList>
    </citation>
    <scope>NUCLEOTIDE SEQUENCE [LARGE SCALE GENOMIC DNA]</scope>
</reference>
<feature type="compositionally biased region" description="Basic and acidic residues" evidence="1">
    <location>
        <begin position="196"/>
        <end position="210"/>
    </location>
</feature>
<evidence type="ECO:0000313" key="2">
    <source>
        <dbReference type="EMBL" id="VDM36350.1"/>
    </source>
</evidence>
<keyword evidence="3" id="KW-1185">Reference proteome</keyword>
<feature type="compositionally biased region" description="Polar residues" evidence="1">
    <location>
        <begin position="168"/>
        <end position="183"/>
    </location>
</feature>
<dbReference type="AlphaFoldDB" id="A0A3P7FJI0"/>
<feature type="compositionally biased region" description="Low complexity" evidence="1">
    <location>
        <begin position="67"/>
        <end position="90"/>
    </location>
</feature>
<dbReference type="OrthoDB" id="10255128at2759"/>
<accession>A0A3P7FJI0</accession>
<organism evidence="2 3">
    <name type="scientific">Hydatigena taeniaeformis</name>
    <name type="common">Feline tapeworm</name>
    <name type="synonym">Taenia taeniaeformis</name>
    <dbReference type="NCBI Taxonomy" id="6205"/>
    <lineage>
        <taxon>Eukaryota</taxon>
        <taxon>Metazoa</taxon>
        <taxon>Spiralia</taxon>
        <taxon>Lophotrochozoa</taxon>
        <taxon>Platyhelminthes</taxon>
        <taxon>Cestoda</taxon>
        <taxon>Eucestoda</taxon>
        <taxon>Cyclophyllidea</taxon>
        <taxon>Taeniidae</taxon>
        <taxon>Hydatigera</taxon>
    </lineage>
</organism>
<proteinExistence type="predicted"/>
<gene>
    <name evidence="2" type="ORF">TTAC_LOCUS11370</name>
</gene>
<name>A0A3P7FJI0_HYDTA</name>
<sequence>MKATISKVDADADLSKWSHAHGVDMPHNFPTFQEYSPEVCALSKKGKSVLADGNSGGVTLTSVKTITSPDRGGPTGGTTDTGSVSTSSPVHTTDYASNNYDHGSDGITTSNDSTPEVGPTNKDELSDSPKSPEQLTSDIDQVDTSEEHLIEPTTTESCSPPEAKDAPNSIQRNHSSSSIQSTEGYKIKPRNFTTETVDKTDKESQKLIIE</sequence>
<feature type="region of interest" description="Disordered" evidence="1">
    <location>
        <begin position="48"/>
        <end position="210"/>
    </location>
</feature>
<feature type="compositionally biased region" description="Polar residues" evidence="1">
    <location>
        <begin position="94"/>
        <end position="114"/>
    </location>
</feature>